<keyword evidence="6" id="KW-0256">Endoplasmic reticulum</keyword>
<evidence type="ECO:0000256" key="9">
    <source>
        <dbReference type="SAM" id="Phobius"/>
    </source>
</evidence>
<sequence>MASLRRGSAAVLLLSLLCACSAALSDPAADAVAELEALRAKSPAGVIHLDDRGIGRFLTSVRSPRPYSIVIFFDAAHLRSKGDLHLPRLRSEFGLVSEAFAAHHRSDPDNLSRVFFCDIEFGESQQSFSLFGISSLPHVRLVGPAVANLKDSEAMQQSDFSRLAESMAEFIEAKTGISVGPIQRPPLLSGRQMAFLALVALISAPFLIRRVIAGETLLHDRKIWMAGAVFVYFFSVSGAMHNIIRNMPLFLTDREDPTKLVFFYQGSGMQLGAEGFAVGFLYTVVGLMMALVTHGLVQLKSVKVQRVLMVIAMVISFWAVKKVIYLDNWKTGYRVHAYWPTSWR</sequence>
<comment type="similarity">
    <text evidence="3">Belongs to the OST3/OST6 family.</text>
</comment>
<comment type="subcellular location">
    <subcellularLocation>
        <location evidence="2">Endoplasmic reticulum membrane</location>
        <topology evidence="2">Multi-pass membrane protein</topology>
    </subcellularLocation>
</comment>
<keyword evidence="5 10" id="KW-0732">Signal</keyword>
<keyword evidence="7 9" id="KW-1133">Transmembrane helix</keyword>
<dbReference type="GO" id="GO:0018279">
    <property type="term" value="P:protein N-linked glycosylation via asparagine"/>
    <property type="evidence" value="ECO:0007669"/>
    <property type="project" value="TreeGrafter"/>
</dbReference>
<organism evidence="11 12">
    <name type="scientific">Spirodela intermedia</name>
    <name type="common">Intermediate duckweed</name>
    <dbReference type="NCBI Taxonomy" id="51605"/>
    <lineage>
        <taxon>Eukaryota</taxon>
        <taxon>Viridiplantae</taxon>
        <taxon>Streptophyta</taxon>
        <taxon>Embryophyta</taxon>
        <taxon>Tracheophyta</taxon>
        <taxon>Spermatophyta</taxon>
        <taxon>Magnoliopsida</taxon>
        <taxon>Liliopsida</taxon>
        <taxon>Araceae</taxon>
        <taxon>Lemnoideae</taxon>
        <taxon>Spirodela</taxon>
    </lineage>
</organism>
<feature type="transmembrane region" description="Helical" evidence="9">
    <location>
        <begin position="304"/>
        <end position="320"/>
    </location>
</feature>
<feature type="transmembrane region" description="Helical" evidence="9">
    <location>
        <begin position="224"/>
        <end position="244"/>
    </location>
</feature>
<dbReference type="Pfam" id="PF04756">
    <property type="entry name" value="OST3_OST6"/>
    <property type="match status" value="1"/>
</dbReference>
<dbReference type="Proteomes" id="UP000663760">
    <property type="component" value="Chromosome 4"/>
</dbReference>
<feature type="chain" id="PRO_5029624964" evidence="10">
    <location>
        <begin position="23"/>
        <end position="344"/>
    </location>
</feature>
<gene>
    <name evidence="11" type="ORF">SI8410_04005138</name>
</gene>
<feature type="signal peptide" evidence="10">
    <location>
        <begin position="1"/>
        <end position="22"/>
    </location>
</feature>
<dbReference type="Gene3D" id="3.40.30.10">
    <property type="entry name" value="Glutaredoxin"/>
    <property type="match status" value="1"/>
</dbReference>
<evidence type="ECO:0000256" key="2">
    <source>
        <dbReference type="ARBA" id="ARBA00004477"/>
    </source>
</evidence>
<comment type="function">
    <text evidence="1">Subunit of the oligosaccharyl transferase (OST) complex that catalyzes the initial transfer of a defined glycan (Glc(3)Man(9)GlcNAc(2) in eukaryotes) from the lipid carrier dolichol-pyrophosphate to an asparagine residue within an Asn-X-Ser/Thr consensus motif in nascent polypeptide chains, the first step in protein N-glycosylation. N-glycosylation occurs cotranslationally and the complex associates with the Sec61 complex at the channel-forming translocon complex that mediates protein translocation across the endoplasmic reticulum (ER). All subunits are required for a maximal enzyme activity.</text>
</comment>
<evidence type="ECO:0000256" key="5">
    <source>
        <dbReference type="ARBA" id="ARBA00022729"/>
    </source>
</evidence>
<name>A0A7I8K9L7_SPIIN</name>
<dbReference type="AlphaFoldDB" id="A0A7I8K9L7"/>
<keyword evidence="8 9" id="KW-0472">Membrane</keyword>
<dbReference type="PANTHER" id="PTHR12692">
    <property type="entry name" value="DOLICHYL-DIPHOSPHOOLIGOSACCHARIDE--PROTEIN GLYCOSYLTRANSFERASE-RELATED"/>
    <property type="match status" value="1"/>
</dbReference>
<evidence type="ECO:0000256" key="7">
    <source>
        <dbReference type="ARBA" id="ARBA00022989"/>
    </source>
</evidence>
<evidence type="ECO:0000256" key="1">
    <source>
        <dbReference type="ARBA" id="ARBA00002791"/>
    </source>
</evidence>
<feature type="transmembrane region" description="Helical" evidence="9">
    <location>
        <begin position="276"/>
        <end position="297"/>
    </location>
</feature>
<dbReference type="OrthoDB" id="67566at2759"/>
<keyword evidence="4 9" id="KW-0812">Transmembrane</keyword>
<dbReference type="InterPro" id="IPR021149">
    <property type="entry name" value="OligosaccharylTrfase_OST3/OST6"/>
</dbReference>
<evidence type="ECO:0000313" key="12">
    <source>
        <dbReference type="Proteomes" id="UP000663760"/>
    </source>
</evidence>
<feature type="transmembrane region" description="Helical" evidence="9">
    <location>
        <begin position="193"/>
        <end position="212"/>
    </location>
</feature>
<evidence type="ECO:0000256" key="4">
    <source>
        <dbReference type="ARBA" id="ARBA00022692"/>
    </source>
</evidence>
<evidence type="ECO:0000256" key="8">
    <source>
        <dbReference type="ARBA" id="ARBA00023136"/>
    </source>
</evidence>
<reference evidence="11" key="1">
    <citation type="submission" date="2020-02" db="EMBL/GenBank/DDBJ databases">
        <authorList>
            <person name="Scholz U."/>
            <person name="Mascher M."/>
            <person name="Fiebig A."/>
        </authorList>
    </citation>
    <scope>NUCLEOTIDE SEQUENCE</scope>
</reference>
<evidence type="ECO:0000256" key="6">
    <source>
        <dbReference type="ARBA" id="ARBA00022824"/>
    </source>
</evidence>
<dbReference type="PANTHER" id="PTHR12692:SF0">
    <property type="entry name" value="GH11935P"/>
    <property type="match status" value="1"/>
</dbReference>
<accession>A0A7I8K9L7</accession>
<evidence type="ECO:0000313" key="11">
    <source>
        <dbReference type="EMBL" id="CAA7394477.1"/>
    </source>
</evidence>
<evidence type="ECO:0000256" key="3">
    <source>
        <dbReference type="ARBA" id="ARBA00009561"/>
    </source>
</evidence>
<dbReference type="EMBL" id="LR746267">
    <property type="protein sequence ID" value="CAA7394477.1"/>
    <property type="molecule type" value="Genomic_DNA"/>
</dbReference>
<proteinExistence type="inferred from homology"/>
<dbReference type="GO" id="GO:0008250">
    <property type="term" value="C:oligosaccharyltransferase complex"/>
    <property type="evidence" value="ECO:0007669"/>
    <property type="project" value="TreeGrafter"/>
</dbReference>
<evidence type="ECO:0000256" key="10">
    <source>
        <dbReference type="SAM" id="SignalP"/>
    </source>
</evidence>
<keyword evidence="12" id="KW-1185">Reference proteome</keyword>
<protein>
    <submittedName>
        <fullName evidence="11">Uncharacterized protein</fullName>
    </submittedName>
</protein>
<dbReference type="PROSITE" id="PS51257">
    <property type="entry name" value="PROKAR_LIPOPROTEIN"/>
    <property type="match status" value="1"/>
</dbReference>